<sequence>MSNEGINQDDVELDELLSIFQRISNSIDMDHHLGGKKKKHKYKKKKKLIVGGGSPSQEVLLEEVDDDMDMKNIGAHVGFSFKPKDPRDSSASS</sequence>
<reference evidence="1" key="2">
    <citation type="submission" date="2022-01" db="EMBL/GenBank/DDBJ databases">
        <authorList>
            <person name="Yamashiro T."/>
            <person name="Shiraishi A."/>
            <person name="Satake H."/>
            <person name="Nakayama K."/>
        </authorList>
    </citation>
    <scope>NUCLEOTIDE SEQUENCE</scope>
</reference>
<accession>A0ABQ5H315</accession>
<evidence type="ECO:0000313" key="2">
    <source>
        <dbReference type="Proteomes" id="UP001151760"/>
    </source>
</evidence>
<name>A0ABQ5H315_9ASTR</name>
<dbReference type="Proteomes" id="UP001151760">
    <property type="component" value="Unassembled WGS sequence"/>
</dbReference>
<comment type="caution">
    <text evidence="1">The sequence shown here is derived from an EMBL/GenBank/DDBJ whole genome shotgun (WGS) entry which is preliminary data.</text>
</comment>
<dbReference type="EMBL" id="BQNB010019146">
    <property type="protein sequence ID" value="GJT82209.1"/>
    <property type="molecule type" value="Genomic_DNA"/>
</dbReference>
<evidence type="ECO:0000313" key="1">
    <source>
        <dbReference type="EMBL" id="GJT82209.1"/>
    </source>
</evidence>
<protein>
    <submittedName>
        <fullName evidence="1">Uncharacterized protein</fullName>
    </submittedName>
</protein>
<keyword evidence="2" id="KW-1185">Reference proteome</keyword>
<reference evidence="1" key="1">
    <citation type="journal article" date="2022" name="Int. J. Mol. Sci.">
        <title>Draft Genome of Tanacetum Coccineum: Genomic Comparison of Closely Related Tanacetum-Family Plants.</title>
        <authorList>
            <person name="Yamashiro T."/>
            <person name="Shiraishi A."/>
            <person name="Nakayama K."/>
            <person name="Satake H."/>
        </authorList>
    </citation>
    <scope>NUCLEOTIDE SEQUENCE</scope>
</reference>
<organism evidence="1 2">
    <name type="scientific">Tanacetum coccineum</name>
    <dbReference type="NCBI Taxonomy" id="301880"/>
    <lineage>
        <taxon>Eukaryota</taxon>
        <taxon>Viridiplantae</taxon>
        <taxon>Streptophyta</taxon>
        <taxon>Embryophyta</taxon>
        <taxon>Tracheophyta</taxon>
        <taxon>Spermatophyta</taxon>
        <taxon>Magnoliopsida</taxon>
        <taxon>eudicotyledons</taxon>
        <taxon>Gunneridae</taxon>
        <taxon>Pentapetalae</taxon>
        <taxon>asterids</taxon>
        <taxon>campanulids</taxon>
        <taxon>Asterales</taxon>
        <taxon>Asteraceae</taxon>
        <taxon>Asteroideae</taxon>
        <taxon>Anthemideae</taxon>
        <taxon>Anthemidinae</taxon>
        <taxon>Tanacetum</taxon>
    </lineage>
</organism>
<proteinExistence type="predicted"/>
<gene>
    <name evidence="1" type="ORF">Tco_1056551</name>
</gene>